<reference evidence="1 2" key="1">
    <citation type="submission" date="2023-04" db="EMBL/GenBank/DDBJ databases">
        <title>A novel bacteria isolated from coastal sediment.</title>
        <authorList>
            <person name="Liu X.-J."/>
            <person name="Du Z.-J."/>
        </authorList>
    </citation>
    <scope>NUCLEOTIDE SEQUENCE [LARGE SCALE GENOMIC DNA]</scope>
    <source>
        <strain evidence="1 2">SDUM461004</strain>
    </source>
</reference>
<evidence type="ECO:0000313" key="1">
    <source>
        <dbReference type="EMBL" id="MDQ8196164.1"/>
    </source>
</evidence>
<dbReference type="InterPro" id="IPR001360">
    <property type="entry name" value="Glyco_hydro_1"/>
</dbReference>
<dbReference type="Pfam" id="PF00232">
    <property type="entry name" value="Glyco_hydro_1"/>
    <property type="match status" value="1"/>
</dbReference>
<dbReference type="SUPFAM" id="SSF51445">
    <property type="entry name" value="(Trans)glycosidases"/>
    <property type="match status" value="1"/>
</dbReference>
<dbReference type="InterPro" id="IPR017853">
    <property type="entry name" value="GH"/>
</dbReference>
<evidence type="ECO:0000313" key="2">
    <source>
        <dbReference type="Proteomes" id="UP001243717"/>
    </source>
</evidence>
<dbReference type="Gene3D" id="3.20.20.80">
    <property type="entry name" value="Glycosidases"/>
    <property type="match status" value="1"/>
</dbReference>
<dbReference type="EMBL" id="JARXIC010000050">
    <property type="protein sequence ID" value="MDQ8196164.1"/>
    <property type="molecule type" value="Genomic_DNA"/>
</dbReference>
<protein>
    <submittedName>
        <fullName evidence="1">Family 1 glycosylhydrolase</fullName>
    </submittedName>
</protein>
<keyword evidence="2" id="KW-1185">Reference proteome</keyword>
<dbReference type="Proteomes" id="UP001243717">
    <property type="component" value="Unassembled WGS sequence"/>
</dbReference>
<gene>
    <name evidence="1" type="ORF">QEH59_17140</name>
</gene>
<comment type="caution">
    <text evidence="1">The sequence shown here is derived from an EMBL/GenBank/DDBJ whole genome shotgun (WGS) entry which is preliminary data.</text>
</comment>
<proteinExistence type="predicted"/>
<organism evidence="1 2">
    <name type="scientific">Thalassobacterium sedimentorum</name>
    <dbReference type="NCBI Taxonomy" id="3041258"/>
    <lineage>
        <taxon>Bacteria</taxon>
        <taxon>Pseudomonadati</taxon>
        <taxon>Verrucomicrobiota</taxon>
        <taxon>Opitutia</taxon>
        <taxon>Puniceicoccales</taxon>
        <taxon>Coraliomargaritaceae</taxon>
        <taxon>Thalassobacterium</taxon>
    </lineage>
</organism>
<name>A0ABU1AMZ2_9BACT</name>
<sequence length="76" mass="8881">MCSYLFKRTKFGNFEWGEGFGLRIGIIHMDYTTLKRTPKFSAYWYSNVIKQNALYPFPTEDPQSNFQQDALQASVS</sequence>
<accession>A0ABU1AMZ2</accession>
<dbReference type="RefSeq" id="WP_308986612.1">
    <property type="nucleotide sequence ID" value="NZ_JARXIC010000050.1"/>
</dbReference>